<evidence type="ECO:0000256" key="1">
    <source>
        <dbReference type="ARBA" id="ARBA00022679"/>
    </source>
</evidence>
<evidence type="ECO:0000259" key="3">
    <source>
        <dbReference type="PROSITE" id="PS50127"/>
    </source>
</evidence>
<dbReference type="PANTHER" id="PTHR46116">
    <property type="entry name" value="(E3-INDEPENDENT) E2 UBIQUITIN-CONJUGATING ENZYME"/>
    <property type="match status" value="1"/>
</dbReference>
<dbReference type="InterPro" id="IPR016135">
    <property type="entry name" value="UBQ-conjugating_enzyme/RWD"/>
</dbReference>
<dbReference type="PROSITE" id="PS50127">
    <property type="entry name" value="UBC_2"/>
    <property type="match status" value="1"/>
</dbReference>
<evidence type="ECO:0000313" key="4">
    <source>
        <dbReference type="EMBL" id="CAD8540315.1"/>
    </source>
</evidence>
<keyword evidence="2" id="KW-0833">Ubl conjugation pathway</keyword>
<dbReference type="SMART" id="SM00212">
    <property type="entry name" value="UBCc"/>
    <property type="match status" value="1"/>
</dbReference>
<dbReference type="AlphaFoldDB" id="A0A7S0NXP8"/>
<evidence type="ECO:0000256" key="2">
    <source>
        <dbReference type="ARBA" id="ARBA00022786"/>
    </source>
</evidence>
<dbReference type="GO" id="GO:0034450">
    <property type="term" value="F:ubiquitin-ubiquitin ligase activity"/>
    <property type="evidence" value="ECO:0007669"/>
    <property type="project" value="InterPro"/>
</dbReference>
<dbReference type="SUPFAM" id="SSF54495">
    <property type="entry name" value="UBC-like"/>
    <property type="match status" value="1"/>
</dbReference>
<dbReference type="GO" id="GO:0000151">
    <property type="term" value="C:ubiquitin ligase complex"/>
    <property type="evidence" value="ECO:0007669"/>
    <property type="project" value="InterPro"/>
</dbReference>
<gene>
    <name evidence="4" type="ORF">CLEP1334_LOCUS15598</name>
</gene>
<dbReference type="GO" id="GO:0016567">
    <property type="term" value="P:protein ubiquitination"/>
    <property type="evidence" value="ECO:0007669"/>
    <property type="project" value="InterPro"/>
</dbReference>
<dbReference type="GO" id="GO:0006511">
    <property type="term" value="P:ubiquitin-dependent protein catabolic process"/>
    <property type="evidence" value="ECO:0007669"/>
    <property type="project" value="InterPro"/>
</dbReference>
<dbReference type="InterPro" id="IPR019474">
    <property type="entry name" value="Ub_conjug_fac_E4_core"/>
</dbReference>
<accession>A0A7S0NXP8</accession>
<feature type="domain" description="UBC core" evidence="3">
    <location>
        <begin position="719"/>
        <end position="888"/>
    </location>
</feature>
<dbReference type="Pfam" id="PF00179">
    <property type="entry name" value="UQ_con"/>
    <property type="match status" value="1"/>
</dbReference>
<dbReference type="CDD" id="cd23810">
    <property type="entry name" value="UBCc_BIRC6"/>
    <property type="match status" value="1"/>
</dbReference>
<proteinExistence type="predicted"/>
<name>A0A7S0NXP8_9EUKA</name>
<dbReference type="Gene3D" id="3.10.110.10">
    <property type="entry name" value="Ubiquitin Conjugating Enzyme"/>
    <property type="match status" value="1"/>
</dbReference>
<dbReference type="InterPro" id="IPR000608">
    <property type="entry name" value="UBC"/>
</dbReference>
<dbReference type="PANTHER" id="PTHR46116:SF39">
    <property type="entry name" value="BACULOVIRAL IAP REPEAT-CONTAINING PROTEIN 6"/>
    <property type="match status" value="1"/>
</dbReference>
<keyword evidence="1" id="KW-0808">Transferase</keyword>
<protein>
    <recommendedName>
        <fullName evidence="3">UBC core domain-containing protein</fullName>
    </recommendedName>
</protein>
<dbReference type="Pfam" id="PF10408">
    <property type="entry name" value="Ufd2P_core"/>
    <property type="match status" value="1"/>
</dbReference>
<reference evidence="4" key="1">
    <citation type="submission" date="2021-01" db="EMBL/GenBank/DDBJ databases">
        <authorList>
            <person name="Corre E."/>
            <person name="Pelletier E."/>
            <person name="Niang G."/>
            <person name="Scheremetjew M."/>
            <person name="Finn R."/>
            <person name="Kale V."/>
            <person name="Holt S."/>
            <person name="Cochrane G."/>
            <person name="Meng A."/>
            <person name="Brown T."/>
            <person name="Cohen L."/>
        </authorList>
    </citation>
    <scope>NUCLEOTIDE SEQUENCE</scope>
    <source>
        <strain evidence="4">RCC1130</strain>
    </source>
</reference>
<organism evidence="4">
    <name type="scientific">Calcidiscus leptoporus</name>
    <dbReference type="NCBI Taxonomy" id="127549"/>
    <lineage>
        <taxon>Eukaryota</taxon>
        <taxon>Haptista</taxon>
        <taxon>Haptophyta</taxon>
        <taxon>Prymnesiophyceae</taxon>
        <taxon>Coccolithales</taxon>
        <taxon>Calcidiscaceae</taxon>
        <taxon>Calcidiscus</taxon>
    </lineage>
</organism>
<dbReference type="EMBL" id="HBER01031033">
    <property type="protein sequence ID" value="CAD8540315.1"/>
    <property type="molecule type" value="Transcribed_RNA"/>
</dbReference>
<sequence>MAGLAQLHEAAHHVLRAPLTAGGAHKDKVLSWLSEALMASRPRASAIHRSDHFKSAEQAAAYQEAMRTSSTDEFVCNLASVLLRFCAPFLRFGEAPAPATLAKLSVSHYRGRDERLDYSPHSRLCGHIVGGGGPSAAASELEGGSLFGELDAYDGDVASAGTFSRANAPLHFVGEMFFLTQYAFHIAMVPTVRHLFFHTGRRRLQLERGGMAARDKDIDLYRMQECYTVLLLEPQQLQLSIDFILLQAAWLAELSRGAQASQAFELVPQFVVLDAAAWLVFVAQFRPEELALHPLHSLTANMVVLLRAGCPELCSGARLIRSPLVLAALVNVLYKFVVPPSSRPKEGLLGAGGWGGDVNARLSQSVLGVESLRAALPEPLLAVYSAVDSIEGLDVDAVEAEAFDKWNVRMELNTLLLHLWTLPEAKKSIVDIGIAAADDGSARRLLLAFCNGTLDTLLYELEEALKRIAEIKRAADVGGDASAAADAQHQHNVGYIRHLLHTATATLQLIGELVTEPSLAAAYASGSLSHRTAKVVITFVGMLVGKRSLDLKLKASEDDFGFDPRQLLQGMSRVLLRCAVHAPLIAALADDDDLDMPVLHKAASTLSRLGLLQADEMDSLHEVLHRVATHRTPSVDGIGSSSNAIAATIPADTTDALAKLEAELGPPVPAASVSSEDVEGYVGALSELAFDEAELLAEEAVPQYHYKAQAGQAQSALPALRKALMHESKALGDGQLPCHPDASIFVRVDEARLDVWRALLTGPVDTPYALGLFLFDVYCPAEYPSISPLVHFETTNGGTVKFNPNLYADGKVCLSLLGTFTGTDATQKWDPKRSSLYQVFVSIQSQILTPHPLANEPGYEALMSTPTWKQQSAEYNAKLRLYTMRYAMLGPLRAPPRGFEDVVRLHFKLQRARILQQCWAWTQEAPMELRDKMCHALNALRDALDAAATAAPLAVAMVAKT</sequence>